<evidence type="ECO:0000256" key="7">
    <source>
        <dbReference type="SAM" id="MobiDB-lite"/>
    </source>
</evidence>
<dbReference type="CDD" id="cd06171">
    <property type="entry name" value="Sigma70_r4"/>
    <property type="match status" value="1"/>
</dbReference>
<dbReference type="Pfam" id="PF04542">
    <property type="entry name" value="Sigma70_r2"/>
    <property type="match status" value="1"/>
</dbReference>
<dbReference type="GO" id="GO:0003677">
    <property type="term" value="F:DNA binding"/>
    <property type="evidence" value="ECO:0007669"/>
    <property type="project" value="UniProtKB-KW"/>
</dbReference>
<dbReference type="SUPFAM" id="SSF88946">
    <property type="entry name" value="Sigma2 domain of RNA polymerase sigma factors"/>
    <property type="match status" value="1"/>
</dbReference>
<dbReference type="InterPro" id="IPR036388">
    <property type="entry name" value="WH-like_DNA-bd_sf"/>
</dbReference>
<dbReference type="Gene3D" id="1.10.10.10">
    <property type="entry name" value="Winged helix-like DNA-binding domain superfamily/Winged helix DNA-binding domain"/>
    <property type="match status" value="1"/>
</dbReference>
<comment type="similarity">
    <text evidence="1 6">Belongs to the sigma-70 factor family. ECF subfamily.</text>
</comment>
<dbReference type="InterPro" id="IPR013249">
    <property type="entry name" value="RNA_pol_sigma70_r4_t2"/>
</dbReference>
<dbReference type="NCBIfam" id="TIGR02937">
    <property type="entry name" value="sigma70-ECF"/>
    <property type="match status" value="1"/>
</dbReference>
<dbReference type="PANTHER" id="PTHR43133:SF8">
    <property type="entry name" value="RNA POLYMERASE SIGMA FACTOR HI_1459-RELATED"/>
    <property type="match status" value="1"/>
</dbReference>
<evidence type="ECO:0000256" key="1">
    <source>
        <dbReference type="ARBA" id="ARBA00010641"/>
    </source>
</evidence>
<evidence type="ECO:0000259" key="9">
    <source>
        <dbReference type="Pfam" id="PF08281"/>
    </source>
</evidence>
<evidence type="ECO:0000259" key="8">
    <source>
        <dbReference type="Pfam" id="PF04542"/>
    </source>
</evidence>
<feature type="domain" description="RNA polymerase sigma factor 70 region 4 type 2" evidence="9">
    <location>
        <begin position="155"/>
        <end position="205"/>
    </location>
</feature>
<dbReference type="GO" id="GO:0006352">
    <property type="term" value="P:DNA-templated transcription initiation"/>
    <property type="evidence" value="ECO:0007669"/>
    <property type="project" value="InterPro"/>
</dbReference>
<dbReference type="Proteomes" id="UP000334019">
    <property type="component" value="Chromosome"/>
</dbReference>
<feature type="domain" description="RNA polymerase sigma-70 region 2" evidence="8">
    <location>
        <begin position="59"/>
        <end position="125"/>
    </location>
</feature>
<dbReference type="InterPro" id="IPR039425">
    <property type="entry name" value="RNA_pol_sigma-70-like"/>
</dbReference>
<evidence type="ECO:0000256" key="4">
    <source>
        <dbReference type="ARBA" id="ARBA00023125"/>
    </source>
</evidence>
<dbReference type="InterPro" id="IPR013324">
    <property type="entry name" value="RNA_pol_sigma_r3/r4-like"/>
</dbReference>
<evidence type="ECO:0000256" key="2">
    <source>
        <dbReference type="ARBA" id="ARBA00023015"/>
    </source>
</evidence>
<protein>
    <recommendedName>
        <fullName evidence="6">RNA polymerase sigma factor</fullName>
    </recommendedName>
</protein>
<dbReference type="Gene3D" id="1.10.1740.10">
    <property type="match status" value="1"/>
</dbReference>
<organism evidence="10 11">
    <name type="scientific">Actinomarinicola tropica</name>
    <dbReference type="NCBI Taxonomy" id="2789776"/>
    <lineage>
        <taxon>Bacteria</taxon>
        <taxon>Bacillati</taxon>
        <taxon>Actinomycetota</taxon>
        <taxon>Acidimicrobiia</taxon>
        <taxon>Acidimicrobiales</taxon>
        <taxon>Iamiaceae</taxon>
        <taxon>Actinomarinicola</taxon>
    </lineage>
</organism>
<sequence length="216" mass="23977">MLYAGQVGPRPRVRVVGRTRERRIPPELDPTRGSTRQRPRTGDRGRSSRAAQEAALADLLDAHGDAVYRLARSVVRDSSLADDVVQETMVKAWRALPDFDGGEIPKAWLLKVARNTAISLLRTRRDDPTTPDDLVGVATTGAGTGQSATDKVAMEALWEAMADLDETSRSVVVMRELSGMTYEDIAEVLEIPLPTVKTRLFRARRVLQGAMEEWRR</sequence>
<gene>
    <name evidence="10" type="ORF">GH723_15475</name>
</gene>
<evidence type="ECO:0000313" key="10">
    <source>
        <dbReference type="EMBL" id="QGG96385.1"/>
    </source>
</evidence>
<keyword evidence="11" id="KW-1185">Reference proteome</keyword>
<dbReference type="GO" id="GO:0006950">
    <property type="term" value="P:response to stress"/>
    <property type="evidence" value="ECO:0007669"/>
    <property type="project" value="UniProtKB-ARBA"/>
</dbReference>
<reference evidence="10 11" key="1">
    <citation type="submission" date="2019-11" db="EMBL/GenBank/DDBJ databases">
        <authorList>
            <person name="He Y."/>
        </authorList>
    </citation>
    <scope>NUCLEOTIDE SEQUENCE [LARGE SCALE GENOMIC DNA]</scope>
    <source>
        <strain evidence="10 11">SCSIO 58843</strain>
    </source>
</reference>
<dbReference type="InterPro" id="IPR014284">
    <property type="entry name" value="RNA_pol_sigma-70_dom"/>
</dbReference>
<feature type="region of interest" description="Disordered" evidence="7">
    <location>
        <begin position="1"/>
        <end position="51"/>
    </location>
</feature>
<dbReference type="PROSITE" id="PS01063">
    <property type="entry name" value="SIGMA70_ECF"/>
    <property type="match status" value="1"/>
</dbReference>
<dbReference type="GO" id="GO:0016987">
    <property type="term" value="F:sigma factor activity"/>
    <property type="evidence" value="ECO:0007669"/>
    <property type="project" value="UniProtKB-KW"/>
</dbReference>
<evidence type="ECO:0000256" key="5">
    <source>
        <dbReference type="ARBA" id="ARBA00023163"/>
    </source>
</evidence>
<dbReference type="Pfam" id="PF08281">
    <property type="entry name" value="Sigma70_r4_2"/>
    <property type="match status" value="1"/>
</dbReference>
<keyword evidence="3 6" id="KW-0731">Sigma factor</keyword>
<name>A0A5Q2RT48_9ACTN</name>
<keyword evidence="5 6" id="KW-0804">Transcription</keyword>
<dbReference type="InterPro" id="IPR007627">
    <property type="entry name" value="RNA_pol_sigma70_r2"/>
</dbReference>
<dbReference type="KEGG" id="atq:GH723_15475"/>
<evidence type="ECO:0000313" key="11">
    <source>
        <dbReference type="Proteomes" id="UP000334019"/>
    </source>
</evidence>
<accession>A0A5Q2RT48</accession>
<keyword evidence="2 6" id="KW-0805">Transcription regulation</keyword>
<dbReference type="AlphaFoldDB" id="A0A5Q2RT48"/>
<dbReference type="PANTHER" id="PTHR43133">
    <property type="entry name" value="RNA POLYMERASE ECF-TYPE SIGMA FACTO"/>
    <property type="match status" value="1"/>
</dbReference>
<feature type="compositionally biased region" description="Basic and acidic residues" evidence="7">
    <location>
        <begin position="18"/>
        <end position="30"/>
    </location>
</feature>
<keyword evidence="4 6" id="KW-0238">DNA-binding</keyword>
<dbReference type="InterPro" id="IPR000838">
    <property type="entry name" value="RNA_pol_sigma70_ECF_CS"/>
</dbReference>
<evidence type="ECO:0000256" key="3">
    <source>
        <dbReference type="ARBA" id="ARBA00023082"/>
    </source>
</evidence>
<dbReference type="EMBL" id="CP045851">
    <property type="protein sequence ID" value="QGG96385.1"/>
    <property type="molecule type" value="Genomic_DNA"/>
</dbReference>
<evidence type="ECO:0000256" key="6">
    <source>
        <dbReference type="RuleBase" id="RU000716"/>
    </source>
</evidence>
<dbReference type="SUPFAM" id="SSF88659">
    <property type="entry name" value="Sigma3 and sigma4 domains of RNA polymerase sigma factors"/>
    <property type="match status" value="1"/>
</dbReference>
<dbReference type="InterPro" id="IPR013325">
    <property type="entry name" value="RNA_pol_sigma_r2"/>
</dbReference>
<proteinExistence type="inferred from homology"/>